<dbReference type="Gene3D" id="1.25.40.390">
    <property type="match status" value="1"/>
</dbReference>
<dbReference type="RefSeq" id="WP_264729101.1">
    <property type="nucleotide sequence ID" value="NZ_JAPDNR010000001.1"/>
</dbReference>
<reference evidence="2 3" key="1">
    <citation type="submission" date="2022-10" db="EMBL/GenBank/DDBJ databases">
        <title>Chitinophaga nivalis PC15 sp. nov., isolated from Pyeongchang county, South Korea.</title>
        <authorList>
            <person name="Trinh H.N."/>
        </authorList>
    </citation>
    <scope>NUCLEOTIDE SEQUENCE [LARGE SCALE GENOMIC DNA]</scope>
    <source>
        <strain evidence="2 3">PC14</strain>
    </source>
</reference>
<dbReference type="EMBL" id="JAPDNS010000001">
    <property type="protein sequence ID" value="MCW3483601.1"/>
    <property type="molecule type" value="Genomic_DNA"/>
</dbReference>
<dbReference type="SUPFAM" id="SSF48452">
    <property type="entry name" value="TPR-like"/>
    <property type="match status" value="1"/>
</dbReference>
<evidence type="ECO:0000313" key="3">
    <source>
        <dbReference type="Proteomes" id="UP001207742"/>
    </source>
</evidence>
<evidence type="ECO:0000313" key="2">
    <source>
        <dbReference type="EMBL" id="MCW3483601.1"/>
    </source>
</evidence>
<keyword evidence="3" id="KW-1185">Reference proteome</keyword>
<name>A0ABT3II12_9BACT</name>
<organism evidence="2 3">
    <name type="scientific">Chitinophaga nivalis</name>
    <dbReference type="NCBI Taxonomy" id="2991709"/>
    <lineage>
        <taxon>Bacteria</taxon>
        <taxon>Pseudomonadati</taxon>
        <taxon>Bacteroidota</taxon>
        <taxon>Chitinophagia</taxon>
        <taxon>Chitinophagales</taxon>
        <taxon>Chitinophagaceae</taxon>
        <taxon>Chitinophaga</taxon>
    </lineage>
</organism>
<dbReference type="Pfam" id="PF12771">
    <property type="entry name" value="SusD-like_2"/>
    <property type="match status" value="1"/>
</dbReference>
<dbReference type="PROSITE" id="PS51257">
    <property type="entry name" value="PROKAR_LIPOPROTEIN"/>
    <property type="match status" value="1"/>
</dbReference>
<evidence type="ECO:0000256" key="1">
    <source>
        <dbReference type="SAM" id="SignalP"/>
    </source>
</evidence>
<protein>
    <submittedName>
        <fullName evidence="2">SusD/RagB family nutrient-binding outer membrane lipoprotein</fullName>
    </submittedName>
</protein>
<sequence length="487" mass="55248">MKKRSLAILYCSLLITLGACKKFEYFQTDPNKPTESTPDLLLTSIEAKTFSEVSTSCPLAARQLVNTDGVSANQYYGWQRAGFGDFDQLRQVVKMEQAATRLNKPVYLALAKFFRAYLFMRLSLVYGDIPYSEALQGESKSFTPAYDRQETIFLHILDELKIANNLLTADAGEIRGDIVYSGKIQQWKQLINTFSLRILMSLSLKENNAKLGIQQRFREIVNNPGQYPLMTGNQDNGQLVYVDLKDNRYPFYNSNDLQTAYYLEETFVNLLKGTRDPRLFRFAQKAPQSAALPDNDFNAYGGAKGSATIDENTSRVTAGQVSKIAKRYYNDPVNEPGIAIGYAELQFILAEGVVRKWIGGNAEEYYKKGIQASMEHYKVPAADITAYKAQPAVQLLPGKEMEAIFNQKYISFFMNSGWQLFYEQRRTGLPVFDVSGNGVLNNKRIPKRWMYPEDELNLNRDNVTAAIARQFPQGDDINAVMWLLIKD</sequence>
<feature type="signal peptide" evidence="1">
    <location>
        <begin position="1"/>
        <end position="21"/>
    </location>
</feature>
<comment type="caution">
    <text evidence="2">The sequence shown here is derived from an EMBL/GenBank/DDBJ whole genome shotgun (WGS) entry which is preliminary data.</text>
</comment>
<feature type="chain" id="PRO_5046271093" evidence="1">
    <location>
        <begin position="22"/>
        <end position="487"/>
    </location>
</feature>
<dbReference type="InterPro" id="IPR011990">
    <property type="entry name" value="TPR-like_helical_dom_sf"/>
</dbReference>
<gene>
    <name evidence="2" type="ORF">OL497_06835</name>
</gene>
<proteinExistence type="predicted"/>
<dbReference type="Proteomes" id="UP001207742">
    <property type="component" value="Unassembled WGS sequence"/>
</dbReference>
<keyword evidence="1" id="KW-0732">Signal</keyword>
<keyword evidence="2" id="KW-0449">Lipoprotein</keyword>
<dbReference type="InterPro" id="IPR041662">
    <property type="entry name" value="SusD-like_2"/>
</dbReference>
<accession>A0ABT3II12</accession>